<protein>
    <recommendedName>
        <fullName evidence="3">Clp R domain-containing protein</fullName>
    </recommendedName>
</protein>
<dbReference type="Gene3D" id="1.10.1780.10">
    <property type="entry name" value="Clp, N-terminal domain"/>
    <property type="match status" value="1"/>
</dbReference>
<keyword evidence="1" id="KW-0677">Repeat</keyword>
<dbReference type="PANTHER" id="PTHR43572">
    <property type="entry name" value="CHAPERONE PROTEIN CLPD, CHLOROPLASTIC"/>
    <property type="match status" value="1"/>
</dbReference>
<dbReference type="InterPro" id="IPR036628">
    <property type="entry name" value="Clp_N_dom_sf"/>
</dbReference>
<evidence type="ECO:0000256" key="1">
    <source>
        <dbReference type="PROSITE-ProRule" id="PRU01251"/>
    </source>
</evidence>
<dbReference type="PROSITE" id="PS51903">
    <property type="entry name" value="CLP_R"/>
    <property type="match status" value="1"/>
</dbReference>
<keyword evidence="5" id="KW-1185">Reference proteome</keyword>
<reference evidence="4 5" key="1">
    <citation type="submission" date="2019-11" db="EMBL/GenBank/DDBJ databases">
        <title>Whole genome sequence of Oryza granulata.</title>
        <authorList>
            <person name="Li W."/>
        </authorList>
    </citation>
    <scope>NUCLEOTIDE SEQUENCE [LARGE SCALE GENOMIC DNA]</scope>
    <source>
        <strain evidence="5">cv. Menghai</strain>
        <tissue evidence="4">Leaf</tissue>
    </source>
</reference>
<evidence type="ECO:0000313" key="4">
    <source>
        <dbReference type="EMBL" id="KAF0905701.1"/>
    </source>
</evidence>
<gene>
    <name evidence="4" type="ORF">E2562_008779</name>
</gene>
<dbReference type="InterPro" id="IPR004176">
    <property type="entry name" value="Clp_R_N"/>
</dbReference>
<dbReference type="AlphaFoldDB" id="A0A6G1CZY5"/>
<feature type="region of interest" description="Disordered" evidence="2">
    <location>
        <begin position="65"/>
        <end position="102"/>
    </location>
</feature>
<dbReference type="EMBL" id="SPHZ02000007">
    <property type="protein sequence ID" value="KAF0905701.1"/>
    <property type="molecule type" value="Genomic_DNA"/>
</dbReference>
<dbReference type="InterPro" id="IPR051650">
    <property type="entry name" value="SL_signaling_regulator"/>
</dbReference>
<dbReference type="Proteomes" id="UP000479710">
    <property type="component" value="Unassembled WGS sequence"/>
</dbReference>
<dbReference type="PANTHER" id="PTHR43572:SF13">
    <property type="entry name" value="PROTEIN SUPPRESSOR OF MAX2 1"/>
    <property type="match status" value="1"/>
</dbReference>
<name>A0A6G1CZY5_9ORYZ</name>
<proteinExistence type="predicted"/>
<feature type="compositionally biased region" description="Low complexity" evidence="2">
    <location>
        <begin position="66"/>
        <end position="94"/>
    </location>
</feature>
<evidence type="ECO:0000259" key="3">
    <source>
        <dbReference type="PROSITE" id="PS51903"/>
    </source>
</evidence>
<accession>A0A6G1CZY5</accession>
<feature type="domain" description="Clp R" evidence="3">
    <location>
        <begin position="1"/>
        <end position="69"/>
    </location>
</feature>
<comment type="caution">
    <text evidence="4">The sequence shown here is derived from an EMBL/GenBank/DDBJ whole genome shotgun (WGS) entry which is preliminary data.</text>
</comment>
<dbReference type="OrthoDB" id="694434at2759"/>
<evidence type="ECO:0000313" key="5">
    <source>
        <dbReference type="Proteomes" id="UP000479710"/>
    </source>
</evidence>
<organism evidence="4 5">
    <name type="scientific">Oryza meyeriana var. granulata</name>
    <dbReference type="NCBI Taxonomy" id="110450"/>
    <lineage>
        <taxon>Eukaryota</taxon>
        <taxon>Viridiplantae</taxon>
        <taxon>Streptophyta</taxon>
        <taxon>Embryophyta</taxon>
        <taxon>Tracheophyta</taxon>
        <taxon>Spermatophyta</taxon>
        <taxon>Magnoliopsida</taxon>
        <taxon>Liliopsida</taxon>
        <taxon>Poales</taxon>
        <taxon>Poaceae</taxon>
        <taxon>BOP clade</taxon>
        <taxon>Oryzoideae</taxon>
        <taxon>Oryzeae</taxon>
        <taxon>Oryzinae</taxon>
        <taxon>Oryza</taxon>
        <taxon>Oryza meyeriana</taxon>
    </lineage>
</organism>
<sequence>MLVAALKRAQAQQRRGCPEAAQQPLLAVKVELEQRVLSILEDPSVSRFMREASFSSAAVKSIIEQSLSAPSPSPSAAAAASTPTAAPSPFSSSPSPLPRAGAANAYINPRLAAAAAIARSGRLEEEDRDREE</sequence>
<evidence type="ECO:0000256" key="2">
    <source>
        <dbReference type="SAM" id="MobiDB-lite"/>
    </source>
</evidence>